<evidence type="ECO:0000313" key="2">
    <source>
        <dbReference type="Proteomes" id="UP000260814"/>
    </source>
</evidence>
<dbReference type="Proteomes" id="UP000260814">
    <property type="component" value="Unassembled WGS sequence"/>
</dbReference>
<comment type="caution">
    <text evidence="1">The sequence shown here is derived from an EMBL/GenBank/DDBJ whole genome shotgun (WGS) entry which is preliminary data.</text>
</comment>
<proteinExistence type="predicted"/>
<accession>A0A3E4Z740</accession>
<protein>
    <submittedName>
        <fullName evidence="1">Uncharacterized protein</fullName>
    </submittedName>
</protein>
<dbReference type="RefSeq" id="WP_117702148.1">
    <property type="nucleotide sequence ID" value="NZ_QSTW01000013.1"/>
</dbReference>
<name>A0A3E4Z740_9BACT</name>
<dbReference type="EMBL" id="QSTW01000013">
    <property type="protein sequence ID" value="RGM90354.1"/>
    <property type="molecule type" value="Genomic_DNA"/>
</dbReference>
<sequence length="709" mass="80430">MKGLQIKINSQWVKLSEDFSITLEQSNPLFNDQGTFSFPFEIPLEPNREIFKNIADPWGDINLKDIDRMPAELWVDGVMIYRGVIETDDEVEFEDTLPVTFISGNSDFMAHIEGMNARDIPLDREIKLGYRVKSASTQYSNTDDNLFITIYLNDGVMNYTESNESDPYPIKPYCNVRVCTPNDAGSYNILEPRRPYSGVCFYVMYLLDCFFKYLNIGVQKNDLSTMEDMCRLAFFSTQCHTEEKGDSFSVSWTDIMMNNFMGSSFSLHYDLKYNVIPGANSYRTIATFLTQNFSYSAVNVFATNQNFPDVEMEDLIEDLQNAFGIRFLYDSAKNTMDVIYIKDILKSDETSILDVEIVGMQLKKSKEKTIRLTYGQEDDTAFNYDDYSNVKEKNNYMEILQQGQASNDTTCYQDKLTGNSYRIKVDENTGGNPSLFEVGGFRDYLIGGTSTEEEEDEISINFAPVMINDVNGQTVVSEAMSGKEGQQILAVFADQELLSERNASFSLIPGILGVAPSHMMRYKHEITLSYLSDENYDKESAEESPMRTYDAGYCLGIMRGPGSESGIDYTENYDGEGNDSWVHTVANSAFTADSCDNFGRFFDYNGTEQGGVDQPGRFSLKLVAGKDKYPASQAYQDRGLVSKFLSEYLYFLYNRKTVILTVRMTISQIAGLDMLKRYQIGNYVGFINKLSYSIGRSGITEVTIELYTI</sequence>
<reference evidence="1 2" key="1">
    <citation type="submission" date="2018-08" db="EMBL/GenBank/DDBJ databases">
        <title>A genome reference for cultivated species of the human gut microbiota.</title>
        <authorList>
            <person name="Zou Y."/>
            <person name="Xue W."/>
            <person name="Luo G."/>
        </authorList>
    </citation>
    <scope>NUCLEOTIDE SEQUENCE [LARGE SCALE GENOMIC DNA]</scope>
    <source>
        <strain evidence="1 2">OM06-2</strain>
    </source>
</reference>
<evidence type="ECO:0000313" key="1">
    <source>
        <dbReference type="EMBL" id="RGM90354.1"/>
    </source>
</evidence>
<organism evidence="1 2">
    <name type="scientific">Phocaeicola plebeius</name>
    <dbReference type="NCBI Taxonomy" id="310297"/>
    <lineage>
        <taxon>Bacteria</taxon>
        <taxon>Pseudomonadati</taxon>
        <taxon>Bacteroidota</taxon>
        <taxon>Bacteroidia</taxon>
        <taxon>Bacteroidales</taxon>
        <taxon>Bacteroidaceae</taxon>
        <taxon>Phocaeicola</taxon>
    </lineage>
</organism>
<gene>
    <name evidence="1" type="ORF">DXB87_10665</name>
</gene>
<dbReference type="AlphaFoldDB" id="A0A3E4Z740"/>